<evidence type="ECO:0008006" key="4">
    <source>
        <dbReference type="Google" id="ProtNLM"/>
    </source>
</evidence>
<dbReference type="SUPFAM" id="SSF52540">
    <property type="entry name" value="P-loop containing nucleoside triphosphate hydrolases"/>
    <property type="match status" value="1"/>
</dbReference>
<protein>
    <recommendedName>
        <fullName evidence="4">ABC transporter domain-containing protein</fullName>
    </recommendedName>
</protein>
<accession>X1HRA2</accession>
<proteinExistence type="predicted"/>
<gene>
    <name evidence="3" type="ORF">S03H2_39165</name>
</gene>
<dbReference type="PANTHER" id="PTHR43790:SF8">
    <property type="entry name" value="SUGAR ABC TRANSPORTER ATP-BINDING PROTEIN"/>
    <property type="match status" value="1"/>
</dbReference>
<keyword evidence="1" id="KW-0547">Nucleotide-binding</keyword>
<evidence type="ECO:0000256" key="1">
    <source>
        <dbReference type="ARBA" id="ARBA00022741"/>
    </source>
</evidence>
<feature type="non-terminal residue" evidence="3">
    <location>
        <position position="1"/>
    </location>
</feature>
<comment type="caution">
    <text evidence="3">The sequence shown here is derived from an EMBL/GenBank/DDBJ whole genome shotgun (WGS) entry which is preliminary data.</text>
</comment>
<sequence length="85" mass="10195">AIYFKAKLVLLDEPTTALSYEGRKKIFKLIEKMRDEERISFVVISHDIERIYSLCDRFLIFNRGEKKIEIPKEEITIEKMEKLML</sequence>
<dbReference type="InterPro" id="IPR027417">
    <property type="entry name" value="P-loop_NTPase"/>
</dbReference>
<dbReference type="PANTHER" id="PTHR43790">
    <property type="entry name" value="CARBOHYDRATE TRANSPORT ATP-BINDING PROTEIN MG119-RELATED"/>
    <property type="match status" value="1"/>
</dbReference>
<dbReference type="EMBL" id="BARU01024194">
    <property type="protein sequence ID" value="GAH47818.1"/>
    <property type="molecule type" value="Genomic_DNA"/>
</dbReference>
<evidence type="ECO:0000313" key="3">
    <source>
        <dbReference type="EMBL" id="GAH47818.1"/>
    </source>
</evidence>
<evidence type="ECO:0000256" key="2">
    <source>
        <dbReference type="ARBA" id="ARBA00022840"/>
    </source>
</evidence>
<dbReference type="Gene3D" id="3.40.50.300">
    <property type="entry name" value="P-loop containing nucleotide triphosphate hydrolases"/>
    <property type="match status" value="1"/>
</dbReference>
<dbReference type="AlphaFoldDB" id="X1HRA2"/>
<reference evidence="3" key="1">
    <citation type="journal article" date="2014" name="Front. Microbiol.">
        <title>High frequency of phylogenetically diverse reductive dehalogenase-homologous genes in deep subseafloor sedimentary metagenomes.</title>
        <authorList>
            <person name="Kawai M."/>
            <person name="Futagami T."/>
            <person name="Toyoda A."/>
            <person name="Takaki Y."/>
            <person name="Nishi S."/>
            <person name="Hori S."/>
            <person name="Arai W."/>
            <person name="Tsubouchi T."/>
            <person name="Morono Y."/>
            <person name="Uchiyama I."/>
            <person name="Ito T."/>
            <person name="Fujiyama A."/>
            <person name="Inagaki F."/>
            <person name="Takami H."/>
        </authorList>
    </citation>
    <scope>NUCLEOTIDE SEQUENCE</scope>
    <source>
        <strain evidence="3">Expedition CK06-06</strain>
    </source>
</reference>
<dbReference type="GO" id="GO:0005524">
    <property type="term" value="F:ATP binding"/>
    <property type="evidence" value="ECO:0007669"/>
    <property type="project" value="UniProtKB-KW"/>
</dbReference>
<name>X1HRA2_9ZZZZ</name>
<dbReference type="InterPro" id="IPR050107">
    <property type="entry name" value="ABC_carbohydrate_import_ATPase"/>
</dbReference>
<keyword evidence="2" id="KW-0067">ATP-binding</keyword>
<organism evidence="3">
    <name type="scientific">marine sediment metagenome</name>
    <dbReference type="NCBI Taxonomy" id="412755"/>
    <lineage>
        <taxon>unclassified sequences</taxon>
        <taxon>metagenomes</taxon>
        <taxon>ecological metagenomes</taxon>
    </lineage>
</organism>